<evidence type="ECO:0000313" key="3">
    <source>
        <dbReference type="EMBL" id="SHF19973.1"/>
    </source>
</evidence>
<dbReference type="EMBL" id="FQUI01000045">
    <property type="protein sequence ID" value="SHF19973.1"/>
    <property type="molecule type" value="Genomic_DNA"/>
</dbReference>
<comment type="caution">
    <text evidence="3">The sequence shown here is derived from an EMBL/GenBank/DDBJ whole genome shotgun (WGS) entry which is preliminary data.</text>
</comment>
<dbReference type="Proteomes" id="UP000184334">
    <property type="component" value="Unassembled WGS sequence"/>
</dbReference>
<dbReference type="STRING" id="1122195.SAMN02745164_01991"/>
<evidence type="ECO:0000259" key="2">
    <source>
        <dbReference type="PROSITE" id="PS51832"/>
    </source>
</evidence>
<name>A0A1M4ZPK4_MARH1</name>
<feature type="transmembrane region" description="Helical" evidence="1">
    <location>
        <begin position="191"/>
        <end position="208"/>
    </location>
</feature>
<dbReference type="AlphaFoldDB" id="A0A1M4ZPK4"/>
<gene>
    <name evidence="3" type="ORF">SAMN02745164_01991</name>
</gene>
<proteinExistence type="predicted"/>
<dbReference type="Pfam" id="PF13487">
    <property type="entry name" value="HD_5"/>
    <property type="match status" value="1"/>
</dbReference>
<keyword evidence="1" id="KW-1133">Transmembrane helix</keyword>
<reference evidence="3" key="1">
    <citation type="submission" date="2016-11" db="EMBL/GenBank/DDBJ databases">
        <authorList>
            <person name="Varghese N."/>
            <person name="Submissions S."/>
        </authorList>
    </citation>
    <scope>NUCLEOTIDE SEQUENCE [LARGE SCALE GENOMIC DNA]</scope>
    <source>
        <strain evidence="3">DSM 16785</strain>
    </source>
</reference>
<dbReference type="PANTHER" id="PTHR45228">
    <property type="entry name" value="CYCLIC DI-GMP PHOSPHODIESTERASE TM_0186-RELATED"/>
    <property type="match status" value="1"/>
</dbReference>
<keyword evidence="1" id="KW-0812">Transmembrane</keyword>
<dbReference type="InterPro" id="IPR003607">
    <property type="entry name" value="HD/PDEase_dom"/>
</dbReference>
<sequence length="469" mass="54518">MLFLLALIFTFLFPTTVYFNIKNEINYKKNSFNIISSIFFTNLTKTINDELEKSTGIIVPNPSDTILNALKEVGSLGGYSIIRNRELFNYTYNNNKIILKTLFLPSIIKDTMRKLNINTDYIVTSLNKNIILSNIRFEFNLHNKHLISNNIIRIKDRYFYIRFNNSTYSTYPIYVLFDMNIDLFNYIFKSALQWSIIIFIIFGITYIINKNHYLKIQKNIEDFSKEVETFGIQILKGKNLNYSLTKTNIKEIDNIGIMIDKVFKNNIDYINKNKKLTQDIINLLGNISEFRDEITGNHIIRVGKVAKILAKSIFKNDTIIENYYYAAQMHDIGKIGIPDSILLKSGKLNDKEFEIMKKHAKIGYNILKKIDDDFFDLAAKIALYHHEKFNGMGYPKGLKGEDIPIEGRIIAICDVFDALISERPYKKAFSFEDALKIIKTGSGTHFDPKIVSIFLKNIEEIRIIYTKEK</sequence>
<evidence type="ECO:0000313" key="4">
    <source>
        <dbReference type="Proteomes" id="UP000184334"/>
    </source>
</evidence>
<dbReference type="SMART" id="SM00471">
    <property type="entry name" value="HDc"/>
    <property type="match status" value="1"/>
</dbReference>
<organism evidence="3 4">
    <name type="scientific">Marinitoga hydrogenitolerans (strain DSM 16785 / JCM 12826 / AT1271)</name>
    <dbReference type="NCBI Taxonomy" id="1122195"/>
    <lineage>
        <taxon>Bacteria</taxon>
        <taxon>Thermotogati</taxon>
        <taxon>Thermotogota</taxon>
        <taxon>Thermotogae</taxon>
        <taxon>Petrotogales</taxon>
        <taxon>Petrotogaceae</taxon>
        <taxon>Marinitoga</taxon>
    </lineage>
</organism>
<feature type="domain" description="HD-GYP" evidence="2">
    <location>
        <begin position="273"/>
        <end position="469"/>
    </location>
</feature>
<dbReference type="Gene3D" id="1.10.3210.10">
    <property type="entry name" value="Hypothetical protein af1432"/>
    <property type="match status" value="1"/>
</dbReference>
<dbReference type="InterPro" id="IPR037522">
    <property type="entry name" value="HD_GYP_dom"/>
</dbReference>
<dbReference type="SUPFAM" id="SSF109604">
    <property type="entry name" value="HD-domain/PDEase-like"/>
    <property type="match status" value="1"/>
</dbReference>
<dbReference type="InterPro" id="IPR052020">
    <property type="entry name" value="Cyclic_di-GMP/3'3'-cGAMP_PDE"/>
</dbReference>
<accession>A0A1M4ZPK4</accession>
<protein>
    <submittedName>
        <fullName evidence="3">Two-component system response regulator</fullName>
    </submittedName>
</protein>
<evidence type="ECO:0000256" key="1">
    <source>
        <dbReference type="SAM" id="Phobius"/>
    </source>
</evidence>
<dbReference type="PROSITE" id="PS51832">
    <property type="entry name" value="HD_GYP"/>
    <property type="match status" value="1"/>
</dbReference>
<keyword evidence="1" id="KW-0472">Membrane</keyword>
<dbReference type="CDD" id="cd00077">
    <property type="entry name" value="HDc"/>
    <property type="match status" value="1"/>
</dbReference>
<keyword evidence="4" id="KW-1185">Reference proteome</keyword>